<dbReference type="InterPro" id="IPR005467">
    <property type="entry name" value="His_kinase_dom"/>
</dbReference>
<comment type="function">
    <text evidence="7">Member of the two-component regulatory system BvgS/BvgA. Phosphorylates BvgA via a four-step phosphorelay in response to environmental signals.</text>
</comment>
<feature type="transmembrane region" description="Helical" evidence="11">
    <location>
        <begin position="21"/>
        <end position="44"/>
    </location>
</feature>
<dbReference type="GO" id="GO:0000155">
    <property type="term" value="F:phosphorelay sensor kinase activity"/>
    <property type="evidence" value="ECO:0007669"/>
    <property type="project" value="InterPro"/>
</dbReference>
<keyword evidence="5" id="KW-0902">Two-component regulatory system</keyword>
<evidence type="ECO:0000256" key="4">
    <source>
        <dbReference type="ARBA" id="ARBA00022729"/>
    </source>
</evidence>
<dbReference type="PROSITE" id="PS50110">
    <property type="entry name" value="RESPONSE_REGULATORY"/>
    <property type="match status" value="1"/>
</dbReference>
<feature type="domain" description="Response regulatory" evidence="13">
    <location>
        <begin position="895"/>
        <end position="1009"/>
    </location>
</feature>
<dbReference type="AlphaFoldDB" id="A0A2S8INM6"/>
<feature type="region of interest" description="Disordered" evidence="10">
    <location>
        <begin position="854"/>
        <end position="886"/>
    </location>
</feature>
<dbReference type="Pfam" id="PF02518">
    <property type="entry name" value="HATPase_c"/>
    <property type="match status" value="1"/>
</dbReference>
<dbReference type="Gene3D" id="3.40.50.2300">
    <property type="match status" value="1"/>
</dbReference>
<evidence type="ECO:0000256" key="5">
    <source>
        <dbReference type="ARBA" id="ARBA00023012"/>
    </source>
</evidence>
<evidence type="ECO:0000313" key="15">
    <source>
        <dbReference type="Proteomes" id="UP000238206"/>
    </source>
</evidence>
<gene>
    <name evidence="14" type="ORF">C5615_20090</name>
</gene>
<dbReference type="InterPro" id="IPR003661">
    <property type="entry name" value="HisK_dim/P_dom"/>
</dbReference>
<dbReference type="CDD" id="cd16922">
    <property type="entry name" value="HATPase_EvgS-ArcB-TorS-like"/>
    <property type="match status" value="1"/>
</dbReference>
<feature type="domain" description="Histidine kinase" evidence="12">
    <location>
        <begin position="507"/>
        <end position="728"/>
    </location>
</feature>
<dbReference type="EC" id="2.7.13.3" evidence="2"/>
<dbReference type="Proteomes" id="UP000238206">
    <property type="component" value="Unassembled WGS sequence"/>
</dbReference>
<dbReference type="Pfam" id="PF00072">
    <property type="entry name" value="Response_reg"/>
    <property type="match status" value="1"/>
</dbReference>
<evidence type="ECO:0000259" key="12">
    <source>
        <dbReference type="PROSITE" id="PS50109"/>
    </source>
</evidence>
<dbReference type="InterPro" id="IPR011006">
    <property type="entry name" value="CheY-like_superfamily"/>
</dbReference>
<organism evidence="14 15">
    <name type="scientific">Burkholderia cepacia</name>
    <name type="common">Pseudomonas cepacia</name>
    <dbReference type="NCBI Taxonomy" id="292"/>
    <lineage>
        <taxon>Bacteria</taxon>
        <taxon>Pseudomonadati</taxon>
        <taxon>Pseudomonadota</taxon>
        <taxon>Betaproteobacteria</taxon>
        <taxon>Burkholderiales</taxon>
        <taxon>Burkholderiaceae</taxon>
        <taxon>Burkholderia</taxon>
        <taxon>Burkholderia cepacia complex</taxon>
    </lineage>
</organism>
<dbReference type="InterPro" id="IPR036097">
    <property type="entry name" value="HisK_dim/P_sf"/>
</dbReference>
<dbReference type="Gene3D" id="1.10.287.130">
    <property type="match status" value="1"/>
</dbReference>
<dbReference type="PANTHER" id="PTHR45339:SF6">
    <property type="entry name" value="SENSORY HISTIDINE PROTEIN KINASE"/>
    <property type="match status" value="1"/>
</dbReference>
<evidence type="ECO:0000256" key="9">
    <source>
        <dbReference type="PROSITE-ProRule" id="PRU00169"/>
    </source>
</evidence>
<dbReference type="Gene3D" id="3.30.565.10">
    <property type="entry name" value="Histidine kinase-like ATPase, C-terminal domain"/>
    <property type="match status" value="1"/>
</dbReference>
<keyword evidence="11" id="KW-1133">Transmembrane helix</keyword>
<dbReference type="InterPro" id="IPR003594">
    <property type="entry name" value="HATPase_dom"/>
</dbReference>
<dbReference type="SUPFAM" id="SSF55874">
    <property type="entry name" value="ATPase domain of HSP90 chaperone/DNA topoisomerase II/histidine kinase"/>
    <property type="match status" value="1"/>
</dbReference>
<evidence type="ECO:0000256" key="11">
    <source>
        <dbReference type="SAM" id="Phobius"/>
    </source>
</evidence>
<evidence type="ECO:0000256" key="2">
    <source>
        <dbReference type="ARBA" id="ARBA00012438"/>
    </source>
</evidence>
<feature type="region of interest" description="Disordered" evidence="10">
    <location>
        <begin position="1020"/>
        <end position="1039"/>
    </location>
</feature>
<comment type="caution">
    <text evidence="9">Lacks conserved residue(s) required for the propagation of feature annotation.</text>
</comment>
<keyword evidence="11" id="KW-0472">Membrane</keyword>
<dbReference type="SMART" id="SM00387">
    <property type="entry name" value="HATPase_c"/>
    <property type="match status" value="1"/>
</dbReference>
<keyword evidence="14" id="KW-0808">Transferase</keyword>
<dbReference type="PANTHER" id="PTHR45339">
    <property type="entry name" value="HYBRID SIGNAL TRANSDUCTION HISTIDINE KINASE J"/>
    <property type="match status" value="1"/>
</dbReference>
<evidence type="ECO:0000256" key="8">
    <source>
        <dbReference type="ARBA" id="ARBA00070152"/>
    </source>
</evidence>
<evidence type="ECO:0000256" key="10">
    <source>
        <dbReference type="SAM" id="MobiDB-lite"/>
    </source>
</evidence>
<dbReference type="RefSeq" id="WP_105391751.1">
    <property type="nucleotide sequence ID" value="NZ_PUIQ01000025.1"/>
</dbReference>
<evidence type="ECO:0000256" key="1">
    <source>
        <dbReference type="ARBA" id="ARBA00000085"/>
    </source>
</evidence>
<dbReference type="PROSITE" id="PS50109">
    <property type="entry name" value="HIS_KIN"/>
    <property type="match status" value="1"/>
</dbReference>
<keyword evidence="14" id="KW-0418">Kinase</keyword>
<dbReference type="InterPro" id="IPR036890">
    <property type="entry name" value="HATPase_C_sf"/>
</dbReference>
<dbReference type="InterPro" id="IPR004358">
    <property type="entry name" value="Sig_transdc_His_kin-like_C"/>
</dbReference>
<dbReference type="CDD" id="cd00082">
    <property type="entry name" value="HisKA"/>
    <property type="match status" value="1"/>
</dbReference>
<feature type="transmembrane region" description="Helical" evidence="11">
    <location>
        <begin position="336"/>
        <end position="355"/>
    </location>
</feature>
<sequence length="1039" mass="111244">MSQSPLQSIRRYQSISVFGGGIVVTILVLIACGLGMASIVSGYVEGARRNYLNGLEQTLNEIQVSETSFRNGVANAQLIWQEASDVPAPIVDEFLLNDQRVATRPYPSLVVGVPARTGDRAEVARYLSLSVLLARICAASSINRGRTLEGYHYSTRTGLFALIPHRDRDDPALVSPESRARILDALRVDFEHSYPGIIDARPHVRWLPPFTDPVSGQSRIRLAAEARDNGKPFAVLVTEYPPDYLLSWLADYRPEGMFYITTADGRLVTMDPSASDADRVESLLKLNPSRGGASASGAPVFRNGFLLFHGKLEPTGWTLAYALSWADIAAGVARSAGTLGAATLLALIVMWVLLLRFHRREFVPLYASSQRVFDSEALCRSVIEMAPIGLGLIARDDGRFMLVSPALTDVVERIGGDYHALSSQVADAWQARGDAGGVLYGDLLLGDTQAAHLNLEFIACGARYQGTDVLIAAVADMTAKRQLVQQLEEAVRAADSANAAKSSFLAAMSHEIRTPLNVILGNLELLERSALDAVQHGRVYTLRTSAKSLLALVSDILDFSKIEAGAMSVESIAFDVSAVVERELNAFATIAKAKGLQLFCEIHASSTQQMRGDPTRLAQVLRNLLNNALKFTHAGSVTVRVAVVADGHDAPELSIEVEDTGIGIAAEHRHKLFKAFSQVDTSITRRYGGTGLGLALCSRLVAAMGGRIAVESEPGAGSRFTVLLPLGMDVVTLDRPRAVHARPLTLIAAHPAWRDFALPHLHAWGFDVSVYDSPSSLPGGVARRGAVVLFGDSDTWSHADLASLSDCERLILAIPDGPLEPYRAGDTVRVSSYSLGGLRAALALGGPLLGGPMRDESRIDAVSGDDPRRDDSHARDPVAAETSRAAAERRSRALRVLVADDETINGSIFSEQLSALGCTAAEVGSGRAALASLAGGEWDVLLIGDNLPDMRAHQLAEAARGVDPACDVLVVTSHLTPEGMQRCTAAGVRRVLTKPVTLGHLRGALAHAWQRHAATSAKEPCAGACPLDSTNHETALHDK</sequence>
<keyword evidence="11" id="KW-0812">Transmembrane</keyword>
<accession>A0A2S8INM6</accession>
<evidence type="ECO:0000256" key="7">
    <source>
        <dbReference type="ARBA" id="ARBA00058004"/>
    </source>
</evidence>
<dbReference type="SUPFAM" id="SSF52172">
    <property type="entry name" value="CheY-like"/>
    <property type="match status" value="1"/>
</dbReference>
<name>A0A2S8INM6_BURCE</name>
<evidence type="ECO:0000259" key="13">
    <source>
        <dbReference type="PROSITE" id="PS50110"/>
    </source>
</evidence>
<dbReference type="Pfam" id="PF00512">
    <property type="entry name" value="HisKA"/>
    <property type="match status" value="1"/>
</dbReference>
<dbReference type="CDD" id="cd17546">
    <property type="entry name" value="REC_hyHK_CKI1_RcsC-like"/>
    <property type="match status" value="1"/>
</dbReference>
<keyword evidence="4" id="KW-0732">Signal</keyword>
<evidence type="ECO:0000313" key="14">
    <source>
        <dbReference type="EMBL" id="PQP16289.1"/>
    </source>
</evidence>
<reference evidence="14 15" key="1">
    <citation type="submission" date="2018-02" db="EMBL/GenBank/DDBJ databases">
        <title>Draft genome sequencing of Burkholderia cepacia Y14-15.</title>
        <authorList>
            <person name="Zheng B.-X."/>
        </authorList>
    </citation>
    <scope>NUCLEOTIDE SEQUENCE [LARGE SCALE GENOMIC DNA]</scope>
    <source>
        <strain evidence="14 15">Y14-15</strain>
    </source>
</reference>
<feature type="compositionally biased region" description="Basic and acidic residues" evidence="10">
    <location>
        <begin position="854"/>
        <end position="878"/>
    </location>
</feature>
<dbReference type="SMART" id="SM00448">
    <property type="entry name" value="REC"/>
    <property type="match status" value="1"/>
</dbReference>
<dbReference type="EMBL" id="PUIQ01000025">
    <property type="protein sequence ID" value="PQP16289.1"/>
    <property type="molecule type" value="Genomic_DNA"/>
</dbReference>
<keyword evidence="6" id="KW-0843">Virulence</keyword>
<dbReference type="FunFam" id="3.30.565.10:FF:000010">
    <property type="entry name" value="Sensor histidine kinase RcsC"/>
    <property type="match status" value="1"/>
</dbReference>
<proteinExistence type="predicted"/>
<protein>
    <recommendedName>
        <fullName evidence="8">Virulence sensor protein BvgS</fullName>
        <ecNumber evidence="2">2.7.13.3</ecNumber>
    </recommendedName>
</protein>
<evidence type="ECO:0000256" key="6">
    <source>
        <dbReference type="ARBA" id="ARBA00023026"/>
    </source>
</evidence>
<comment type="caution">
    <text evidence="14">The sequence shown here is derived from an EMBL/GenBank/DDBJ whole genome shotgun (WGS) entry which is preliminary data.</text>
</comment>
<keyword evidence="3" id="KW-0597">Phosphoprotein</keyword>
<dbReference type="PRINTS" id="PR00344">
    <property type="entry name" value="BCTRLSENSOR"/>
</dbReference>
<dbReference type="SMART" id="SM00388">
    <property type="entry name" value="HisKA"/>
    <property type="match status" value="1"/>
</dbReference>
<evidence type="ECO:0000256" key="3">
    <source>
        <dbReference type="ARBA" id="ARBA00022553"/>
    </source>
</evidence>
<dbReference type="SUPFAM" id="SSF47384">
    <property type="entry name" value="Homodimeric domain of signal transducing histidine kinase"/>
    <property type="match status" value="1"/>
</dbReference>
<feature type="compositionally biased region" description="Basic and acidic residues" evidence="10">
    <location>
        <begin position="1030"/>
        <end position="1039"/>
    </location>
</feature>
<comment type="catalytic activity">
    <reaction evidence="1">
        <text>ATP + protein L-histidine = ADP + protein N-phospho-L-histidine.</text>
        <dbReference type="EC" id="2.7.13.3"/>
    </reaction>
</comment>
<dbReference type="InterPro" id="IPR001789">
    <property type="entry name" value="Sig_transdc_resp-reg_receiver"/>
</dbReference>